<proteinExistence type="predicted"/>
<dbReference type="AlphaFoldDB" id="A0A5B7H118"/>
<evidence type="ECO:0000313" key="1">
    <source>
        <dbReference type="EMBL" id="MPC66251.1"/>
    </source>
</evidence>
<protein>
    <submittedName>
        <fullName evidence="1">Uncharacterized protein</fullName>
    </submittedName>
</protein>
<name>A0A5B7H118_PORTR</name>
<gene>
    <name evidence="1" type="ORF">E2C01_060398</name>
</gene>
<evidence type="ECO:0000313" key="2">
    <source>
        <dbReference type="Proteomes" id="UP000324222"/>
    </source>
</evidence>
<reference evidence="1 2" key="1">
    <citation type="submission" date="2019-05" db="EMBL/GenBank/DDBJ databases">
        <title>Another draft genome of Portunus trituberculatus and its Hox gene families provides insights of decapod evolution.</title>
        <authorList>
            <person name="Jeong J.-H."/>
            <person name="Song I."/>
            <person name="Kim S."/>
            <person name="Choi T."/>
            <person name="Kim D."/>
            <person name="Ryu S."/>
            <person name="Kim W."/>
        </authorList>
    </citation>
    <scope>NUCLEOTIDE SEQUENCE [LARGE SCALE GENOMIC DNA]</scope>
    <source>
        <tissue evidence="1">Muscle</tissue>
    </source>
</reference>
<keyword evidence="2" id="KW-1185">Reference proteome</keyword>
<accession>A0A5B7H118</accession>
<dbReference type="Proteomes" id="UP000324222">
    <property type="component" value="Unassembled WGS sequence"/>
</dbReference>
<dbReference type="EMBL" id="VSRR010024519">
    <property type="protein sequence ID" value="MPC66251.1"/>
    <property type="molecule type" value="Genomic_DNA"/>
</dbReference>
<sequence>MHLTTTTVPCPPPVLACDCVVDGVLSLPNRNTDGGFMYHSLDSIGNPAQSASWEDFQEQVFGLAKHFTWAAFRWGP</sequence>
<comment type="caution">
    <text evidence="1">The sequence shown here is derived from an EMBL/GenBank/DDBJ whole genome shotgun (WGS) entry which is preliminary data.</text>
</comment>
<organism evidence="1 2">
    <name type="scientific">Portunus trituberculatus</name>
    <name type="common">Swimming crab</name>
    <name type="synonym">Neptunus trituberculatus</name>
    <dbReference type="NCBI Taxonomy" id="210409"/>
    <lineage>
        <taxon>Eukaryota</taxon>
        <taxon>Metazoa</taxon>
        <taxon>Ecdysozoa</taxon>
        <taxon>Arthropoda</taxon>
        <taxon>Crustacea</taxon>
        <taxon>Multicrustacea</taxon>
        <taxon>Malacostraca</taxon>
        <taxon>Eumalacostraca</taxon>
        <taxon>Eucarida</taxon>
        <taxon>Decapoda</taxon>
        <taxon>Pleocyemata</taxon>
        <taxon>Brachyura</taxon>
        <taxon>Eubrachyura</taxon>
        <taxon>Portunoidea</taxon>
        <taxon>Portunidae</taxon>
        <taxon>Portuninae</taxon>
        <taxon>Portunus</taxon>
    </lineage>
</organism>